<evidence type="ECO:0000256" key="4">
    <source>
        <dbReference type="ARBA" id="ARBA00023136"/>
    </source>
</evidence>
<organism evidence="5">
    <name type="scientific">Magallana gigas</name>
    <name type="common">Pacific oyster</name>
    <name type="synonym">Crassostrea gigas</name>
    <dbReference type="NCBI Taxonomy" id="29159"/>
    <lineage>
        <taxon>Eukaryota</taxon>
        <taxon>Metazoa</taxon>
        <taxon>Spiralia</taxon>
        <taxon>Lophotrochozoa</taxon>
        <taxon>Mollusca</taxon>
        <taxon>Bivalvia</taxon>
        <taxon>Autobranchia</taxon>
        <taxon>Pteriomorphia</taxon>
        <taxon>Ostreida</taxon>
        <taxon>Ostreoidea</taxon>
        <taxon>Ostreidae</taxon>
        <taxon>Magallana</taxon>
    </lineage>
</organism>
<reference evidence="5" key="1">
    <citation type="journal article" date="2012" name="Nature">
        <title>The oyster genome reveals stress adaptation and complexity of shell formation.</title>
        <authorList>
            <person name="Zhang G."/>
            <person name="Fang X."/>
            <person name="Guo X."/>
            <person name="Li L."/>
            <person name="Luo R."/>
            <person name="Xu F."/>
            <person name="Yang P."/>
            <person name="Zhang L."/>
            <person name="Wang X."/>
            <person name="Qi H."/>
            <person name="Xiong Z."/>
            <person name="Que H."/>
            <person name="Xie Y."/>
            <person name="Holland P.W."/>
            <person name="Paps J."/>
            <person name="Zhu Y."/>
            <person name="Wu F."/>
            <person name="Chen Y."/>
            <person name="Wang J."/>
            <person name="Peng C."/>
            <person name="Meng J."/>
            <person name="Yang L."/>
            <person name="Liu J."/>
            <person name="Wen B."/>
            <person name="Zhang N."/>
            <person name="Huang Z."/>
            <person name="Zhu Q."/>
            <person name="Feng Y."/>
            <person name="Mount A."/>
            <person name="Hedgecock D."/>
            <person name="Xu Z."/>
            <person name="Liu Y."/>
            <person name="Domazet-Loso T."/>
            <person name="Du Y."/>
            <person name="Sun X."/>
            <person name="Zhang S."/>
            <person name="Liu B."/>
            <person name="Cheng P."/>
            <person name="Jiang X."/>
            <person name="Li J."/>
            <person name="Fan D."/>
            <person name="Wang W."/>
            <person name="Fu W."/>
            <person name="Wang T."/>
            <person name="Wang B."/>
            <person name="Zhang J."/>
            <person name="Peng Z."/>
            <person name="Li Y."/>
            <person name="Li N."/>
            <person name="Wang J."/>
            <person name="Chen M."/>
            <person name="He Y."/>
            <person name="Tan F."/>
            <person name="Song X."/>
            <person name="Zheng Q."/>
            <person name="Huang R."/>
            <person name="Yang H."/>
            <person name="Du X."/>
            <person name="Chen L."/>
            <person name="Yang M."/>
            <person name="Gaffney P.M."/>
            <person name="Wang S."/>
            <person name="Luo L."/>
            <person name="She Z."/>
            <person name="Ming Y."/>
            <person name="Huang W."/>
            <person name="Zhang S."/>
            <person name="Huang B."/>
            <person name="Zhang Y."/>
            <person name="Qu T."/>
            <person name="Ni P."/>
            <person name="Miao G."/>
            <person name="Wang J."/>
            <person name="Wang Q."/>
            <person name="Steinberg C.E."/>
            <person name="Wang H."/>
            <person name="Li N."/>
            <person name="Qian L."/>
            <person name="Zhang G."/>
            <person name="Li Y."/>
            <person name="Yang H."/>
            <person name="Liu X."/>
            <person name="Wang J."/>
            <person name="Yin Y."/>
            <person name="Wang J."/>
        </authorList>
    </citation>
    <scope>NUCLEOTIDE SEQUENCE [LARGE SCALE GENOMIC DNA]</scope>
    <source>
        <strain evidence="5">05x7-T-G4-1.051#20</strain>
    </source>
</reference>
<evidence type="ECO:0000313" key="5">
    <source>
        <dbReference type="EMBL" id="EKC31299.1"/>
    </source>
</evidence>
<dbReference type="PANTHER" id="PTHR11662">
    <property type="entry name" value="SOLUTE CARRIER FAMILY 17"/>
    <property type="match status" value="1"/>
</dbReference>
<sequence length="411" mass="47014">MNTIILTMVLFICNMTGKIECQGDIKAFNSKEKSDKSNKTCDILIRQDNIRNPLLMTTVQVPAQSLMTGNYTPWIAYRETDSYQITTPSVTVGPSYTPSNNILVATVGLLFTIIIVFSIGCFVWYFRKSRSHNCRCAQKPQICITAVNNITYDDVITKPESDRKQNSATCSRQTKLYEEQKRLSSKTEDIFVQKDDGQYDCLHSSRQKQASFIEGDRYGDSSCLDDSYSTSRQARKSSLTLNDKYNSIVLPGYNGNSCLSTENPNYDHIYQPERETDCYIYKCTNKLKVPWKSIFTSMPVYAIIMSNIASDWGGYTLLTNIPTYMKEVLKLDITSAYFFFVTFINSVHKHWPSSNIDPVTSSNVAYLRQRTDACWGIMDYLHKPFTESVELKKSLDRNKQKVTFVQHCLPI</sequence>
<dbReference type="SUPFAM" id="SSF103473">
    <property type="entry name" value="MFS general substrate transporter"/>
    <property type="match status" value="1"/>
</dbReference>
<dbReference type="GO" id="GO:0022857">
    <property type="term" value="F:transmembrane transporter activity"/>
    <property type="evidence" value="ECO:0007669"/>
    <property type="project" value="TreeGrafter"/>
</dbReference>
<protein>
    <submittedName>
        <fullName evidence="5">Vesicular glutamate transporter 3</fullName>
    </submittedName>
</protein>
<keyword evidence="2" id="KW-0812">Transmembrane</keyword>
<dbReference type="InterPro" id="IPR050382">
    <property type="entry name" value="MFS_Na/Anion_cotransporter"/>
</dbReference>
<dbReference type="EMBL" id="JH818775">
    <property type="protein sequence ID" value="EKC31299.1"/>
    <property type="molecule type" value="Genomic_DNA"/>
</dbReference>
<dbReference type="InParanoid" id="K1QJF2"/>
<keyword evidence="4" id="KW-0472">Membrane</keyword>
<evidence type="ECO:0000256" key="1">
    <source>
        <dbReference type="ARBA" id="ARBA00004141"/>
    </source>
</evidence>
<comment type="subcellular location">
    <subcellularLocation>
        <location evidence="1">Membrane</location>
        <topology evidence="1">Multi-pass membrane protein</topology>
    </subcellularLocation>
</comment>
<dbReference type="GO" id="GO:0006820">
    <property type="term" value="P:monoatomic anion transport"/>
    <property type="evidence" value="ECO:0007669"/>
    <property type="project" value="TreeGrafter"/>
</dbReference>
<gene>
    <name evidence="5" type="ORF">CGI_10015838</name>
</gene>
<dbReference type="PANTHER" id="PTHR11662:SF399">
    <property type="entry name" value="FI19708P1-RELATED"/>
    <property type="match status" value="1"/>
</dbReference>
<name>K1QJF2_MAGGI</name>
<dbReference type="GO" id="GO:0016020">
    <property type="term" value="C:membrane"/>
    <property type="evidence" value="ECO:0007669"/>
    <property type="project" value="UniProtKB-SubCell"/>
</dbReference>
<keyword evidence="3" id="KW-1133">Transmembrane helix</keyword>
<dbReference type="AlphaFoldDB" id="K1QJF2"/>
<evidence type="ECO:0000256" key="3">
    <source>
        <dbReference type="ARBA" id="ARBA00022989"/>
    </source>
</evidence>
<proteinExistence type="predicted"/>
<accession>K1QJF2</accession>
<dbReference type="HOGENOM" id="CLU_669485_0_0_1"/>
<dbReference type="InterPro" id="IPR036259">
    <property type="entry name" value="MFS_trans_sf"/>
</dbReference>
<evidence type="ECO:0000256" key="2">
    <source>
        <dbReference type="ARBA" id="ARBA00022692"/>
    </source>
</evidence>